<keyword evidence="4" id="KW-0378">Hydrolase</keyword>
<reference evidence="4" key="2">
    <citation type="journal article" date="2021" name="PeerJ">
        <title>Extensive microbial diversity within the chicken gut microbiome revealed by metagenomics and culture.</title>
        <authorList>
            <person name="Gilroy R."/>
            <person name="Ravi A."/>
            <person name="Getino M."/>
            <person name="Pursley I."/>
            <person name="Horton D.L."/>
            <person name="Alikhan N.F."/>
            <person name="Baker D."/>
            <person name="Gharbi K."/>
            <person name="Hall N."/>
            <person name="Watson M."/>
            <person name="Adriaenssens E.M."/>
            <person name="Foster-Nyarko E."/>
            <person name="Jarju S."/>
            <person name="Secka A."/>
            <person name="Antonio M."/>
            <person name="Oren A."/>
            <person name="Chaudhuri R.R."/>
            <person name="La Ragione R."/>
            <person name="Hildebrand F."/>
            <person name="Pallen M.J."/>
        </authorList>
    </citation>
    <scope>NUCLEOTIDE SEQUENCE</scope>
    <source>
        <strain evidence="4">CHK176-6737</strain>
    </source>
</reference>
<dbReference type="SMART" id="SM00636">
    <property type="entry name" value="Glyco_18"/>
    <property type="match status" value="1"/>
</dbReference>
<dbReference type="GO" id="GO:0006032">
    <property type="term" value="P:chitin catabolic process"/>
    <property type="evidence" value="ECO:0007669"/>
    <property type="project" value="TreeGrafter"/>
</dbReference>
<dbReference type="GO" id="GO:0005975">
    <property type="term" value="P:carbohydrate metabolic process"/>
    <property type="evidence" value="ECO:0007669"/>
    <property type="project" value="InterPro"/>
</dbReference>
<sequence>MQQKDAMLPALCTPPGAKPLRFACTRFPALENAVPDGAAKGRRVGSGEEVRLVFSHQTAVNTVALGEIGANCVSFSLYGEDANGQRQLLYQSDGIGRMLYCVFDTVQVCALVLTVRGEAGRAVHLRFLQAYCLHRGAKKDFRVTVYYPLDTGSNYFSSRTDDPDLARNLDLITDVVLIGGVRFLKNGQLQYDEKTLTRELAALRQIIGGRPVRIWYCILNPPSTSGRGRLSNRDSVFAIRRHLGTLIENIVSFCEKYDFCGIDFDWEFPYLPHIWRLHGKLLVELKKALLPRGRLLSAAFAPWNIWLQPAAKESLDFVNVMAYDWPKNRRRYHAEFYSCHVFSAAYFLKKNFPKKKLLLGVPFYGNTCDRKKLAQRDYSGFDVRDAWQNTGVFDGRPYYFNSCAMIRSKAAYTRDFGFGGVMVWCGMGDRARASGLSLFEALKTGLDLSSD</sequence>
<gene>
    <name evidence="4" type="ORF">IAD23_01960</name>
</gene>
<evidence type="ECO:0000313" key="5">
    <source>
        <dbReference type="Proteomes" id="UP000824125"/>
    </source>
</evidence>
<dbReference type="Proteomes" id="UP000824125">
    <property type="component" value="Unassembled WGS sequence"/>
</dbReference>
<dbReference type="PROSITE" id="PS51910">
    <property type="entry name" value="GH18_2"/>
    <property type="match status" value="1"/>
</dbReference>
<dbReference type="AlphaFoldDB" id="A0A9D1SNM7"/>
<dbReference type="PANTHER" id="PTHR11177:SF317">
    <property type="entry name" value="CHITINASE 12-RELATED"/>
    <property type="match status" value="1"/>
</dbReference>
<dbReference type="GO" id="GO:0005576">
    <property type="term" value="C:extracellular region"/>
    <property type="evidence" value="ECO:0007669"/>
    <property type="project" value="TreeGrafter"/>
</dbReference>
<evidence type="ECO:0000259" key="3">
    <source>
        <dbReference type="PROSITE" id="PS51910"/>
    </source>
</evidence>
<proteinExistence type="predicted"/>
<dbReference type="InterPro" id="IPR011583">
    <property type="entry name" value="Chitinase_II/V-like_cat"/>
</dbReference>
<evidence type="ECO:0000256" key="2">
    <source>
        <dbReference type="ARBA" id="ARBA00012729"/>
    </source>
</evidence>
<dbReference type="Pfam" id="PF00704">
    <property type="entry name" value="Glyco_hydro_18"/>
    <property type="match status" value="1"/>
</dbReference>
<dbReference type="InterPro" id="IPR017853">
    <property type="entry name" value="GH"/>
</dbReference>
<evidence type="ECO:0000313" key="4">
    <source>
        <dbReference type="EMBL" id="HIU68706.1"/>
    </source>
</evidence>
<dbReference type="Gene3D" id="3.20.20.80">
    <property type="entry name" value="Glycosidases"/>
    <property type="match status" value="1"/>
</dbReference>
<dbReference type="InterPro" id="IPR001223">
    <property type="entry name" value="Glyco_hydro18_cat"/>
</dbReference>
<accession>A0A9D1SNM7</accession>
<comment type="catalytic activity">
    <reaction evidence="1">
        <text>Random endo-hydrolysis of N-acetyl-beta-D-glucosaminide (1-&gt;4)-beta-linkages in chitin and chitodextrins.</text>
        <dbReference type="EC" id="3.2.1.14"/>
    </reaction>
</comment>
<dbReference type="PANTHER" id="PTHR11177">
    <property type="entry name" value="CHITINASE"/>
    <property type="match status" value="1"/>
</dbReference>
<dbReference type="EC" id="3.2.1.14" evidence="2"/>
<reference evidence="4" key="1">
    <citation type="submission" date="2020-10" db="EMBL/GenBank/DDBJ databases">
        <authorList>
            <person name="Gilroy R."/>
        </authorList>
    </citation>
    <scope>NUCLEOTIDE SEQUENCE</scope>
    <source>
        <strain evidence="4">CHK176-6737</strain>
    </source>
</reference>
<comment type="caution">
    <text evidence="4">The sequence shown here is derived from an EMBL/GenBank/DDBJ whole genome shotgun (WGS) entry which is preliminary data.</text>
</comment>
<organism evidence="4 5">
    <name type="scientific">Candidatus Scybalenecus merdavium</name>
    <dbReference type="NCBI Taxonomy" id="2840939"/>
    <lineage>
        <taxon>Bacteria</taxon>
        <taxon>Bacillati</taxon>
        <taxon>Bacillota</taxon>
        <taxon>Clostridia</taxon>
        <taxon>Eubacteriales</taxon>
        <taxon>Oscillospiraceae</taxon>
        <taxon>Oscillospiraceae incertae sedis</taxon>
        <taxon>Candidatus Scybalenecus</taxon>
    </lineage>
</organism>
<dbReference type="EMBL" id="DVNM01000012">
    <property type="protein sequence ID" value="HIU68706.1"/>
    <property type="molecule type" value="Genomic_DNA"/>
</dbReference>
<evidence type="ECO:0000256" key="1">
    <source>
        <dbReference type="ARBA" id="ARBA00000822"/>
    </source>
</evidence>
<dbReference type="GO" id="GO:0008843">
    <property type="term" value="F:endochitinase activity"/>
    <property type="evidence" value="ECO:0007669"/>
    <property type="project" value="UniProtKB-EC"/>
</dbReference>
<feature type="domain" description="GH18" evidence="3">
    <location>
        <begin position="141"/>
        <end position="449"/>
    </location>
</feature>
<dbReference type="Gene3D" id="3.40.5.30">
    <property type="entry name" value="(Trans)glycosidases - domain 2"/>
    <property type="match status" value="1"/>
</dbReference>
<name>A0A9D1SNM7_9FIRM</name>
<dbReference type="GO" id="GO:0008061">
    <property type="term" value="F:chitin binding"/>
    <property type="evidence" value="ECO:0007669"/>
    <property type="project" value="InterPro"/>
</dbReference>
<protein>
    <recommendedName>
        <fullName evidence="2">chitinase</fullName>
        <ecNumber evidence="2">3.2.1.14</ecNumber>
    </recommendedName>
</protein>
<dbReference type="SUPFAM" id="SSF51445">
    <property type="entry name" value="(Trans)glycosidases"/>
    <property type="match status" value="1"/>
</dbReference>
<dbReference type="InterPro" id="IPR050314">
    <property type="entry name" value="Glycosyl_Hydrlase_18"/>
</dbReference>